<gene>
    <name evidence="9" type="ORF">PECUL_23A003362</name>
</gene>
<feature type="transmembrane region" description="Helical" evidence="6">
    <location>
        <begin position="245"/>
        <end position="268"/>
    </location>
</feature>
<dbReference type="PANTHER" id="PTHR14511">
    <property type="entry name" value="G PROTEIN COUPLED RECEPTOR, CLASS C, GROUP 5"/>
    <property type="match status" value="1"/>
</dbReference>
<keyword evidence="5 6" id="KW-0472">Membrane</keyword>
<evidence type="ECO:0000256" key="6">
    <source>
        <dbReference type="SAM" id="Phobius"/>
    </source>
</evidence>
<comment type="similarity">
    <text evidence="2">Belongs to the G-protein coupled receptor 3 family.</text>
</comment>
<keyword evidence="3 6" id="KW-0812">Transmembrane</keyword>
<evidence type="ECO:0000313" key="9">
    <source>
        <dbReference type="EMBL" id="CAH2319239.1"/>
    </source>
</evidence>
<evidence type="ECO:0000256" key="1">
    <source>
        <dbReference type="ARBA" id="ARBA00004141"/>
    </source>
</evidence>
<dbReference type="Proteomes" id="UP001295444">
    <property type="component" value="Chromosome 10"/>
</dbReference>
<reference evidence="9" key="1">
    <citation type="submission" date="2022-03" db="EMBL/GenBank/DDBJ databases">
        <authorList>
            <person name="Alioto T."/>
            <person name="Alioto T."/>
            <person name="Gomez Garrido J."/>
        </authorList>
    </citation>
    <scope>NUCLEOTIDE SEQUENCE</scope>
</reference>
<keyword evidence="10" id="KW-1185">Reference proteome</keyword>
<evidence type="ECO:0000256" key="5">
    <source>
        <dbReference type="ARBA" id="ARBA00023136"/>
    </source>
</evidence>
<feature type="transmembrane region" description="Helical" evidence="6">
    <location>
        <begin position="96"/>
        <end position="118"/>
    </location>
</feature>
<feature type="transmembrane region" description="Helical" evidence="6">
    <location>
        <begin position="56"/>
        <end position="84"/>
    </location>
</feature>
<comment type="subcellular location">
    <subcellularLocation>
        <location evidence="1">Membrane</location>
        <topology evidence="1">Multi-pass membrane protein</topology>
    </subcellularLocation>
</comment>
<feature type="chain" id="PRO_5042019684" evidence="7">
    <location>
        <begin position="21"/>
        <end position="398"/>
    </location>
</feature>
<dbReference type="GO" id="GO:0070062">
    <property type="term" value="C:extracellular exosome"/>
    <property type="evidence" value="ECO:0007669"/>
    <property type="project" value="TreeGrafter"/>
</dbReference>
<evidence type="ECO:0000256" key="7">
    <source>
        <dbReference type="SAM" id="SignalP"/>
    </source>
</evidence>
<dbReference type="PROSITE" id="PS50259">
    <property type="entry name" value="G_PROTEIN_RECEP_F3_4"/>
    <property type="match status" value="1"/>
</dbReference>
<accession>A0AAD1T5L4</accession>
<evidence type="ECO:0000259" key="8">
    <source>
        <dbReference type="PROSITE" id="PS50259"/>
    </source>
</evidence>
<evidence type="ECO:0000313" key="10">
    <source>
        <dbReference type="Proteomes" id="UP001295444"/>
    </source>
</evidence>
<keyword evidence="7" id="KW-0732">Signal</keyword>
<feature type="transmembrane region" description="Helical" evidence="6">
    <location>
        <begin position="210"/>
        <end position="233"/>
    </location>
</feature>
<name>A0AAD1T5L4_PELCU</name>
<evidence type="ECO:0000256" key="4">
    <source>
        <dbReference type="ARBA" id="ARBA00022989"/>
    </source>
</evidence>
<feature type="transmembrane region" description="Helical" evidence="6">
    <location>
        <begin position="130"/>
        <end position="152"/>
    </location>
</feature>
<feature type="domain" description="G-protein coupled receptors family 3 profile" evidence="8">
    <location>
        <begin position="58"/>
        <end position="264"/>
    </location>
</feature>
<dbReference type="GO" id="GO:0005886">
    <property type="term" value="C:plasma membrane"/>
    <property type="evidence" value="ECO:0007669"/>
    <property type="project" value="TreeGrafter"/>
</dbReference>
<sequence>MASRYLLFIALLNFMKAGSTQNLTTSAPGLQNISVVPKGCGHDIKAMYFVLCDLNAAYGIIIEAVAALGIVSTFVLILIFLALAPSVIRDERKGCLAINALFLVGVFGLFALVFSFLIAPTAVVCVCRRFLFGVLFAMCFSCLVAHSVRLNYLVFQNRGPGGCLIFFLALGLFMVEAVINIEWLLITNVRHNLLSPSQPDSPCNITNQDFVTALVYVMFLILASLFIPCPVFFGHYLQWKRHGKYIALTAFSSLVIWITWIVVYIYGVEKLGYMKNWDDFILAVALLVNGWVFVLFYIIPELVEMTKTGYHYEEDNLNIMKRFSESPPVIMVENKAFSMDNPDVNEEINNKKPQGLPISPYSNYNGIYPTLPLYPSEMETVNHIHLPRVSMEPWRYHL</sequence>
<dbReference type="AlphaFoldDB" id="A0AAD1T5L4"/>
<keyword evidence="9" id="KW-0675">Receptor</keyword>
<proteinExistence type="inferred from homology"/>
<dbReference type="GO" id="GO:0043235">
    <property type="term" value="C:receptor complex"/>
    <property type="evidence" value="ECO:0007669"/>
    <property type="project" value="TreeGrafter"/>
</dbReference>
<dbReference type="InterPro" id="IPR051753">
    <property type="entry name" value="RA-inducible_GPCR3"/>
</dbReference>
<dbReference type="PANTHER" id="PTHR14511:SF19">
    <property type="entry name" value="G-PROTEIN COUPLED RECEPTOR FAMILY C GROUP 5 MEMBER C ISOFORM X1"/>
    <property type="match status" value="1"/>
</dbReference>
<evidence type="ECO:0000256" key="3">
    <source>
        <dbReference type="ARBA" id="ARBA00022692"/>
    </source>
</evidence>
<dbReference type="GO" id="GO:0004930">
    <property type="term" value="F:G protein-coupled receptor activity"/>
    <property type="evidence" value="ECO:0007669"/>
    <property type="project" value="InterPro"/>
</dbReference>
<dbReference type="Pfam" id="PF00003">
    <property type="entry name" value="7tm_3"/>
    <property type="match status" value="1"/>
</dbReference>
<dbReference type="GO" id="GO:0030295">
    <property type="term" value="F:protein kinase activator activity"/>
    <property type="evidence" value="ECO:0007669"/>
    <property type="project" value="TreeGrafter"/>
</dbReference>
<dbReference type="EMBL" id="OW240921">
    <property type="protein sequence ID" value="CAH2319239.1"/>
    <property type="molecule type" value="Genomic_DNA"/>
</dbReference>
<evidence type="ECO:0000256" key="2">
    <source>
        <dbReference type="ARBA" id="ARBA00007242"/>
    </source>
</evidence>
<feature type="transmembrane region" description="Helical" evidence="6">
    <location>
        <begin position="164"/>
        <end position="186"/>
    </location>
</feature>
<keyword evidence="4 6" id="KW-1133">Transmembrane helix</keyword>
<feature type="transmembrane region" description="Helical" evidence="6">
    <location>
        <begin position="280"/>
        <end position="299"/>
    </location>
</feature>
<protein>
    <submittedName>
        <fullName evidence="9">G- coupled receptor family C group 5 member C-like</fullName>
    </submittedName>
</protein>
<organism evidence="9 10">
    <name type="scientific">Pelobates cultripes</name>
    <name type="common">Western spadefoot toad</name>
    <dbReference type="NCBI Taxonomy" id="61616"/>
    <lineage>
        <taxon>Eukaryota</taxon>
        <taxon>Metazoa</taxon>
        <taxon>Chordata</taxon>
        <taxon>Craniata</taxon>
        <taxon>Vertebrata</taxon>
        <taxon>Euteleostomi</taxon>
        <taxon>Amphibia</taxon>
        <taxon>Batrachia</taxon>
        <taxon>Anura</taxon>
        <taxon>Pelobatoidea</taxon>
        <taxon>Pelobatidae</taxon>
        <taxon>Pelobates</taxon>
    </lineage>
</organism>
<dbReference type="InterPro" id="IPR017978">
    <property type="entry name" value="GPCR_3_C"/>
</dbReference>
<feature type="signal peptide" evidence="7">
    <location>
        <begin position="1"/>
        <end position="20"/>
    </location>
</feature>